<feature type="transmembrane region" description="Helical" evidence="2">
    <location>
        <begin position="418"/>
        <end position="437"/>
    </location>
</feature>
<dbReference type="EMBL" id="JBHSBN010000011">
    <property type="protein sequence ID" value="MFC4107821.1"/>
    <property type="molecule type" value="Genomic_DNA"/>
</dbReference>
<evidence type="ECO:0000313" key="4">
    <source>
        <dbReference type="Proteomes" id="UP001595868"/>
    </source>
</evidence>
<dbReference type="Gene3D" id="3.60.21.10">
    <property type="match status" value="1"/>
</dbReference>
<feature type="transmembrane region" description="Helical" evidence="2">
    <location>
        <begin position="481"/>
        <end position="504"/>
    </location>
</feature>
<keyword evidence="2" id="KW-1133">Transmembrane helix</keyword>
<accession>A0ABV8KPC5</accession>
<feature type="region of interest" description="Disordered" evidence="1">
    <location>
        <begin position="1"/>
        <end position="70"/>
    </location>
</feature>
<feature type="transmembrane region" description="Helical" evidence="2">
    <location>
        <begin position="449"/>
        <end position="469"/>
    </location>
</feature>
<sequence length="621" mass="67676">MTDEQTGRRVPRQASEPGRSDPAPDTDLPRQAGRATARQDPPSGGSAPVDVATTPVETEQAPHRRPKSLDPLELGYTRRAPVPWLAPWLLITTGLRTVLAALFGAYLDKRELQGSLPHHVHRQNTVEGSLWLDYVADLGDGFDATYSIAYLLAQRELTVDGQRLPRGQMLVMGGDQVYPTASAAAYEDRCKGPYESALPHPTPGREVPTLFAVPGNHDWYDGLTAFLRLFVRSRDDNIGGWRTPQTRSYFTVELPAGWWLFGLDGQSGSYIDDPQLSYFTEAVRHLGPESKVILVVPEPGWVKAVDHPKAYDSIDYFIRKIIAPSGAQVRLLLSGDLHHYARYTGPDRELITCGGGGAYLYPTHKLPARIDVPPKDTTSRRSSPSRPYELVGRFPDAARSRRYGWGVFGRLPLRNPGFGTLLGTLHTLLMLAMAGAATKTATSTEQRLFSVPLVAILIVTVLGAAFFAKPPSTGGKRHARNWILGIGHGLAHVALAAAGTWAWLHLPMYEWPWPLPAAAAAVIYGPVIGLVASELVAGYLLVASSFGVNVNELFAAQGIEDSKSFLRMHIAADGALTIYPIAVDRIGRNWAAEPDGPPDAPWIAPRDPLAVRLAEPPIAIR</sequence>
<feature type="transmembrane region" description="Helical" evidence="2">
    <location>
        <begin position="516"/>
        <end position="542"/>
    </location>
</feature>
<dbReference type="PANTHER" id="PTHR34211:SF3">
    <property type="entry name" value="CALCINEURIN-LIKE METALLO-PHOSPHOESTERASE SUPERFAMILY PROTEIN"/>
    <property type="match status" value="1"/>
</dbReference>
<dbReference type="RefSeq" id="WP_377547242.1">
    <property type="nucleotide sequence ID" value="NZ_JBHSBN010000011.1"/>
</dbReference>
<evidence type="ECO:0000256" key="2">
    <source>
        <dbReference type="SAM" id="Phobius"/>
    </source>
</evidence>
<protein>
    <submittedName>
        <fullName evidence="3">Metallophosphoesterase family protein</fullName>
        <ecNumber evidence="3">3.1.-.-</ecNumber>
    </submittedName>
</protein>
<evidence type="ECO:0000256" key="1">
    <source>
        <dbReference type="SAM" id="MobiDB-lite"/>
    </source>
</evidence>
<keyword evidence="2" id="KW-0472">Membrane</keyword>
<reference evidence="4" key="1">
    <citation type="journal article" date="2019" name="Int. J. Syst. Evol. Microbiol.">
        <title>The Global Catalogue of Microorganisms (GCM) 10K type strain sequencing project: providing services to taxonomists for standard genome sequencing and annotation.</title>
        <authorList>
            <consortium name="The Broad Institute Genomics Platform"/>
            <consortium name="The Broad Institute Genome Sequencing Center for Infectious Disease"/>
            <person name="Wu L."/>
            <person name="Ma J."/>
        </authorList>
    </citation>
    <scope>NUCLEOTIDE SEQUENCE [LARGE SCALE GENOMIC DNA]</scope>
    <source>
        <strain evidence="4">2902at01</strain>
    </source>
</reference>
<evidence type="ECO:0000313" key="3">
    <source>
        <dbReference type="EMBL" id="MFC4107821.1"/>
    </source>
</evidence>
<gene>
    <name evidence="3" type="ORF">ACFOX0_18055</name>
</gene>
<dbReference type="PANTHER" id="PTHR34211">
    <property type="entry name" value="CALCINEURIN-LIKE METALLO-PHOSPHOESTERASE SUPERFAMILY PROTEIN"/>
    <property type="match status" value="1"/>
</dbReference>
<keyword evidence="3" id="KW-0378">Hydrolase</keyword>
<dbReference type="EC" id="3.1.-.-" evidence="3"/>
<name>A0ABV8KPC5_9ACTN</name>
<dbReference type="InterPro" id="IPR029052">
    <property type="entry name" value="Metallo-depent_PP-like"/>
</dbReference>
<dbReference type="GO" id="GO:0016787">
    <property type="term" value="F:hydrolase activity"/>
    <property type="evidence" value="ECO:0007669"/>
    <property type="project" value="UniProtKB-KW"/>
</dbReference>
<proteinExistence type="predicted"/>
<comment type="caution">
    <text evidence="3">The sequence shown here is derived from an EMBL/GenBank/DDBJ whole genome shotgun (WGS) entry which is preliminary data.</text>
</comment>
<dbReference type="SUPFAM" id="SSF56300">
    <property type="entry name" value="Metallo-dependent phosphatases"/>
    <property type="match status" value="1"/>
</dbReference>
<organism evidence="3 4">
    <name type="scientific">Micromonospora zhanjiangensis</name>
    <dbReference type="NCBI Taxonomy" id="1522057"/>
    <lineage>
        <taxon>Bacteria</taxon>
        <taxon>Bacillati</taxon>
        <taxon>Actinomycetota</taxon>
        <taxon>Actinomycetes</taxon>
        <taxon>Micromonosporales</taxon>
        <taxon>Micromonosporaceae</taxon>
        <taxon>Micromonospora</taxon>
    </lineage>
</organism>
<dbReference type="Proteomes" id="UP001595868">
    <property type="component" value="Unassembled WGS sequence"/>
</dbReference>
<keyword evidence="4" id="KW-1185">Reference proteome</keyword>
<keyword evidence="2" id="KW-0812">Transmembrane</keyword>